<proteinExistence type="predicted"/>
<reference evidence="2 3" key="1">
    <citation type="submission" date="2019-08" db="EMBL/GenBank/DDBJ databases">
        <authorList>
            <person name="Peeters C."/>
        </authorList>
    </citation>
    <scope>NUCLEOTIDE SEQUENCE [LARGE SCALE GENOMIC DNA]</scope>
    <source>
        <strain evidence="2 3">LMG 31121</strain>
    </source>
</reference>
<dbReference type="EMBL" id="CABPSR010000049">
    <property type="protein sequence ID" value="VVE85937.1"/>
    <property type="molecule type" value="Genomic_DNA"/>
</dbReference>
<gene>
    <name evidence="2" type="ORF">PSP31121_05570</name>
</gene>
<dbReference type="Proteomes" id="UP000335538">
    <property type="component" value="Unassembled WGS sequence"/>
</dbReference>
<dbReference type="PROSITE" id="PS50532">
    <property type="entry name" value="HTH_IS408"/>
    <property type="match status" value="1"/>
</dbReference>
<feature type="domain" description="HTH IS408-type" evidence="1">
    <location>
        <begin position="11"/>
        <end position="92"/>
    </location>
</feature>
<dbReference type="AlphaFoldDB" id="A0A5E5BKV0"/>
<organism evidence="2 3">
    <name type="scientific">Pandoraea sputorum</name>
    <dbReference type="NCBI Taxonomy" id="93222"/>
    <lineage>
        <taxon>Bacteria</taxon>
        <taxon>Pseudomonadati</taxon>
        <taxon>Pseudomonadota</taxon>
        <taxon>Betaproteobacteria</taxon>
        <taxon>Burkholderiales</taxon>
        <taxon>Burkholderiaceae</taxon>
        <taxon>Pandoraea</taxon>
    </lineage>
</organism>
<dbReference type="InterPro" id="IPR017895">
    <property type="entry name" value="HTH_IS408/IS1162_type"/>
</dbReference>
<protein>
    <submittedName>
        <fullName evidence="2">Transposase</fullName>
    </submittedName>
</protein>
<accession>A0A5E5BKV0</accession>
<evidence type="ECO:0000313" key="2">
    <source>
        <dbReference type="EMBL" id="VVE85937.1"/>
    </source>
</evidence>
<evidence type="ECO:0000313" key="3">
    <source>
        <dbReference type="Proteomes" id="UP000335538"/>
    </source>
</evidence>
<name>A0A5E5BKV0_9BURK</name>
<sequence length="186" mass="21169">MPAHRTTMRRIKEVLRLKWACHLSHRQVRGALGTGLGTITQYLQLASAAGLDWAAVEPLPEDELERLLLSAPSQVASARWVDLDYAAVHRELRRKSVTLQLLWEEYITAHPGQRTYRYTQFCQRYRDWAKMLKRSMRQQHQAGEKLFADFAGQTVPILDREGGVAFDAHIFVAVLGASNVSTRCVP</sequence>
<evidence type="ECO:0000259" key="1">
    <source>
        <dbReference type="PROSITE" id="PS50532"/>
    </source>
</evidence>